<dbReference type="SMART" id="SM00536">
    <property type="entry name" value="AXH"/>
    <property type="match status" value="1"/>
</dbReference>
<keyword evidence="3" id="KW-0805">Transcription regulation</keyword>
<evidence type="ECO:0000259" key="8">
    <source>
        <dbReference type="PROSITE" id="PS51148"/>
    </source>
</evidence>
<protein>
    <submittedName>
        <fullName evidence="9">Uncharacterized LOC107568056</fullName>
    </submittedName>
</protein>
<feature type="compositionally biased region" description="Basic and acidic residues" evidence="7">
    <location>
        <begin position="457"/>
        <end position="469"/>
    </location>
</feature>
<evidence type="ECO:0000256" key="6">
    <source>
        <dbReference type="ARBA" id="ARBA00023242"/>
    </source>
</evidence>
<reference evidence="9" key="2">
    <citation type="submission" date="2025-09" db="UniProtKB">
        <authorList>
            <consortium name="Ensembl"/>
        </authorList>
    </citation>
    <scope>IDENTIFICATION</scope>
</reference>
<dbReference type="InterPro" id="IPR036096">
    <property type="entry name" value="Ataxin_AXH_dom_sf"/>
</dbReference>
<keyword evidence="10" id="KW-1185">Reference proteome</keyword>
<feature type="compositionally biased region" description="Basic residues" evidence="7">
    <location>
        <begin position="443"/>
        <end position="453"/>
    </location>
</feature>
<dbReference type="Ensembl" id="ENSSGRT00000035025.1">
    <property type="protein sequence ID" value="ENSSGRP00000032622.1"/>
    <property type="gene ID" value="ENSSGRG00000018236.1"/>
</dbReference>
<dbReference type="PROSITE" id="PS51148">
    <property type="entry name" value="AXH"/>
    <property type="match status" value="1"/>
</dbReference>
<dbReference type="InterPro" id="IPR043404">
    <property type="entry name" value="ATAXIN1-like"/>
</dbReference>
<dbReference type="KEGG" id="sgh:107568056"/>
<dbReference type="PANTHER" id="PTHR13392:SF14">
    <property type="entry name" value="ATAXIN-1-LIKE"/>
    <property type="match status" value="1"/>
</dbReference>
<dbReference type="GO" id="GO:0007399">
    <property type="term" value="P:nervous system development"/>
    <property type="evidence" value="ECO:0007669"/>
    <property type="project" value="TreeGrafter"/>
</dbReference>
<dbReference type="InterPro" id="IPR003652">
    <property type="entry name" value="Ataxin_AXH_dom"/>
</dbReference>
<dbReference type="GO" id="GO:0003677">
    <property type="term" value="F:DNA binding"/>
    <property type="evidence" value="ECO:0007669"/>
    <property type="project" value="UniProtKB-KW"/>
</dbReference>
<feature type="region of interest" description="Disordered" evidence="7">
    <location>
        <begin position="235"/>
        <end position="259"/>
    </location>
</feature>
<sequence length="469" mass="53736">MAKNISSSSVLEKWDSVPNEQPSEPIFKTPSPFWNQDLIYRRSRQVRESTPGVVTDGFNLYTYRCDLGSVTTPDLSCVIGANQIHPSPSLNSTSSRYLIPSSKLLVRDPNTLHSIGRGTSYWSYLTPEVGHGLVKGFRKLHNPQIDPLSASYFYRGVVRDTLRRDIPNEEVKMCMQKERPRYSHWYHEPQSHRICSKRDREKHYVKNNPLLGSLLHTDSNKEYFKHNIQYNHHQRLDLNDSTHAVPEESQRESEKQTREELPLLVWREEAEKHNPQTNTSSPSKSSSSARWVLRRFAEGTLVELEGGRLKRVEDLKMEDLDLCAQLHPELTLKRFTVLKMTPSQTPTLSCLHVEIEHDHSQLSLEVSEGLPFFVCGHGWSSCNPQHTSQTCRLQCRQLKVGDMCLALTHMPASSSQPANQSLAEVGGDHAVPKCHAENNPTMQKKHQSRKRHFTAPELREMSKVHNIED</sequence>
<evidence type="ECO:0000256" key="4">
    <source>
        <dbReference type="ARBA" id="ARBA00023125"/>
    </source>
</evidence>
<feature type="compositionally biased region" description="Polar residues" evidence="7">
    <location>
        <begin position="1"/>
        <end position="10"/>
    </location>
</feature>
<dbReference type="Proteomes" id="UP000472262">
    <property type="component" value="Unassembled WGS sequence"/>
</dbReference>
<evidence type="ECO:0000256" key="2">
    <source>
        <dbReference type="ARBA" id="ARBA00022491"/>
    </source>
</evidence>
<dbReference type="OMA" id="SHWYHEP"/>
<keyword evidence="6" id="KW-0539">Nucleus</keyword>
<evidence type="ECO:0000313" key="10">
    <source>
        <dbReference type="Proteomes" id="UP000472262"/>
    </source>
</evidence>
<dbReference type="AlphaFoldDB" id="A0A672M7E5"/>
<dbReference type="GO" id="GO:0005634">
    <property type="term" value="C:nucleus"/>
    <property type="evidence" value="ECO:0007669"/>
    <property type="project" value="UniProtKB-SubCell"/>
</dbReference>
<gene>
    <name evidence="9" type="primary">LOC107568056</name>
</gene>
<feature type="region of interest" description="Disordered" evidence="7">
    <location>
        <begin position="1"/>
        <end position="26"/>
    </location>
</feature>
<evidence type="ECO:0000313" key="9">
    <source>
        <dbReference type="Ensembl" id="ENSSGRP00000032622.1"/>
    </source>
</evidence>
<accession>A0A672M7E5</accession>
<keyword evidence="5" id="KW-0804">Transcription</keyword>
<evidence type="ECO:0000256" key="5">
    <source>
        <dbReference type="ARBA" id="ARBA00023163"/>
    </source>
</evidence>
<dbReference type="OrthoDB" id="10000452at2759"/>
<feature type="domain" description="AXH" evidence="8">
    <location>
        <begin position="284"/>
        <end position="415"/>
    </location>
</feature>
<dbReference type="InParanoid" id="A0A672M7E5"/>
<feature type="region of interest" description="Disordered" evidence="7">
    <location>
        <begin position="436"/>
        <end position="469"/>
    </location>
</feature>
<organism evidence="9 10">
    <name type="scientific">Sinocyclocheilus grahami</name>
    <name type="common">Dianchi golden-line fish</name>
    <name type="synonym">Barbus grahami</name>
    <dbReference type="NCBI Taxonomy" id="75366"/>
    <lineage>
        <taxon>Eukaryota</taxon>
        <taxon>Metazoa</taxon>
        <taxon>Chordata</taxon>
        <taxon>Craniata</taxon>
        <taxon>Vertebrata</taxon>
        <taxon>Euteleostomi</taxon>
        <taxon>Actinopterygii</taxon>
        <taxon>Neopterygii</taxon>
        <taxon>Teleostei</taxon>
        <taxon>Ostariophysi</taxon>
        <taxon>Cypriniformes</taxon>
        <taxon>Cyprinidae</taxon>
        <taxon>Cyprininae</taxon>
        <taxon>Sinocyclocheilus</taxon>
    </lineage>
</organism>
<dbReference type="GO" id="GO:0000122">
    <property type="term" value="P:negative regulation of transcription by RNA polymerase II"/>
    <property type="evidence" value="ECO:0007669"/>
    <property type="project" value="TreeGrafter"/>
</dbReference>
<keyword evidence="4" id="KW-0238">DNA-binding</keyword>
<evidence type="ECO:0000256" key="7">
    <source>
        <dbReference type="SAM" id="MobiDB-lite"/>
    </source>
</evidence>
<dbReference type="RefSeq" id="XP_016109390.1">
    <property type="nucleotide sequence ID" value="XM_016253904.1"/>
</dbReference>
<reference evidence="9" key="1">
    <citation type="submission" date="2025-08" db="UniProtKB">
        <authorList>
            <consortium name="Ensembl"/>
        </authorList>
    </citation>
    <scope>IDENTIFICATION</scope>
</reference>
<evidence type="ECO:0000256" key="3">
    <source>
        <dbReference type="ARBA" id="ARBA00023015"/>
    </source>
</evidence>
<keyword evidence="2" id="KW-0678">Repressor</keyword>
<dbReference type="PANTHER" id="PTHR13392">
    <property type="entry name" value="ATAXIN 1"/>
    <property type="match status" value="1"/>
</dbReference>
<dbReference type="GO" id="GO:0003723">
    <property type="term" value="F:RNA binding"/>
    <property type="evidence" value="ECO:0007669"/>
    <property type="project" value="InterPro"/>
</dbReference>
<dbReference type="GeneID" id="107568056"/>
<dbReference type="Pfam" id="PF08517">
    <property type="entry name" value="AXH"/>
    <property type="match status" value="1"/>
</dbReference>
<comment type="subcellular location">
    <subcellularLocation>
        <location evidence="1">Nucleus</location>
    </subcellularLocation>
</comment>
<dbReference type="SUPFAM" id="SSF102031">
    <property type="entry name" value="AXH domain"/>
    <property type="match status" value="1"/>
</dbReference>
<proteinExistence type="predicted"/>
<evidence type="ECO:0000256" key="1">
    <source>
        <dbReference type="ARBA" id="ARBA00004123"/>
    </source>
</evidence>
<name>A0A672M7E5_SINGR</name>